<dbReference type="InterPro" id="IPR002745">
    <property type="entry name" value="Ptrans_KptA/Tpt1"/>
</dbReference>
<sequence>MRTGERDSLGRRLALVLRHAPEKFDLEMDINGWIDVKDIIKKFKASNERRYHWLRPHHFRAISETDKKGRYEVRGNMMRATYAHTVEIELDLPTDNIPDALYYPCSPDECDNLLELGLSPSGRSHVHLSANIRSAAEAGHVHHTLPTLLEVDTARMVAAGDTIWHAGVTVYLADNVPATYISVVPNDHPEYELARVHWDEEE</sequence>
<protein>
    <recommendedName>
        <fullName evidence="5">Probable RNA 2'-phosphotransferase</fullName>
        <ecNumber evidence="5">2.7.1.-</ecNumber>
    </recommendedName>
</protein>
<dbReference type="Gene3D" id="3.20.170.30">
    <property type="match status" value="1"/>
</dbReference>
<dbReference type="GO" id="GO:0006388">
    <property type="term" value="P:tRNA splicing, via endonucleolytic cleavage and ligation"/>
    <property type="evidence" value="ECO:0007669"/>
    <property type="project" value="UniProtKB-UniRule"/>
</dbReference>
<evidence type="ECO:0000256" key="4">
    <source>
        <dbReference type="ARBA" id="ARBA00025212"/>
    </source>
</evidence>
<dbReference type="HAMAP" id="MF_00299">
    <property type="entry name" value="KptA"/>
    <property type="match status" value="1"/>
</dbReference>
<comment type="function">
    <text evidence="4 5">Removes the 2'-phosphate from RNA via an intermediate in which the phosphate is ADP-ribosylated by NAD followed by a presumed transesterification to release the RNA and generate ADP-ribose 1''-2''-cyclic phosphate (APPR&gt;P). May function as an ADP-ribosylase.</text>
</comment>
<dbReference type="InterPro" id="IPR022928">
    <property type="entry name" value="RNA_2'-PTrans_KptA"/>
</dbReference>
<accession>A0A075FT59</accession>
<dbReference type="Pfam" id="PF01885">
    <property type="entry name" value="PTS_2-RNA"/>
    <property type="match status" value="1"/>
</dbReference>
<dbReference type="SUPFAM" id="SSF56399">
    <property type="entry name" value="ADP-ribosylation"/>
    <property type="match status" value="1"/>
</dbReference>
<dbReference type="InterPro" id="IPR042080">
    <property type="entry name" value="RNA_2'-PTrans_N"/>
</dbReference>
<dbReference type="Gene3D" id="1.10.10.970">
    <property type="entry name" value="RNA 2'-phosphotransferase, Tpt1/KptA family, N-terminal domain"/>
    <property type="match status" value="1"/>
</dbReference>
<evidence type="ECO:0000313" key="6">
    <source>
        <dbReference type="EMBL" id="AIE92827.1"/>
    </source>
</evidence>
<evidence type="ECO:0000256" key="1">
    <source>
        <dbReference type="ARBA" id="ARBA00009836"/>
    </source>
</evidence>
<evidence type="ECO:0000256" key="5">
    <source>
        <dbReference type="HAMAP-Rule" id="MF_00299"/>
    </source>
</evidence>
<proteinExistence type="inferred from homology"/>
<keyword evidence="2 5" id="KW-0808">Transferase</keyword>
<evidence type="ECO:0000256" key="2">
    <source>
        <dbReference type="ARBA" id="ARBA00022679"/>
    </source>
</evidence>
<dbReference type="PANTHER" id="PTHR12684">
    <property type="entry name" value="PUTATIVE PHOSPHOTRANSFERASE"/>
    <property type="match status" value="1"/>
</dbReference>
<dbReference type="EC" id="2.7.1.-" evidence="5"/>
<keyword evidence="3 5" id="KW-0520">NAD</keyword>
<dbReference type="EMBL" id="KF900377">
    <property type="protein sequence ID" value="AIE92827.1"/>
    <property type="molecule type" value="Genomic_DNA"/>
</dbReference>
<dbReference type="GO" id="GO:0000215">
    <property type="term" value="F:tRNA 2'-phosphotransferase activity"/>
    <property type="evidence" value="ECO:0007669"/>
    <property type="project" value="TreeGrafter"/>
</dbReference>
<dbReference type="GO" id="GO:0003950">
    <property type="term" value="F:NAD+ poly-ADP-ribosyltransferase activity"/>
    <property type="evidence" value="ECO:0007669"/>
    <property type="project" value="InterPro"/>
</dbReference>
<organism evidence="6">
    <name type="scientific">uncultured marine group II/III euryarchaeote AD1000_28_D03</name>
    <dbReference type="NCBI Taxonomy" id="1457747"/>
    <lineage>
        <taxon>Archaea</taxon>
        <taxon>Methanobacteriati</taxon>
        <taxon>Methanobacteriota</taxon>
        <taxon>environmental samples</taxon>
    </lineage>
</organism>
<reference evidence="6" key="1">
    <citation type="journal article" date="2014" name="Genome Biol. Evol.">
        <title>Pangenome evidence for extensive interdomain horizontal transfer affecting lineage core and shell genes in uncultured planktonic thaumarchaeota and euryarchaeota.</title>
        <authorList>
            <person name="Deschamps P."/>
            <person name="Zivanovic Y."/>
            <person name="Moreira D."/>
            <person name="Rodriguez-Valera F."/>
            <person name="Lopez-Garcia P."/>
        </authorList>
    </citation>
    <scope>NUCLEOTIDE SEQUENCE</scope>
</reference>
<comment type="similarity">
    <text evidence="1 5">Belongs to the KptA/TPT1 family.</text>
</comment>
<name>A0A075FT59_9EURY</name>
<dbReference type="AlphaFoldDB" id="A0A075FT59"/>
<dbReference type="InterPro" id="IPR042081">
    <property type="entry name" value="RNA_2'-PTrans_C"/>
</dbReference>
<dbReference type="PANTHER" id="PTHR12684:SF2">
    <property type="entry name" value="TRNA 2'-PHOSPHOTRANSFERASE 1"/>
    <property type="match status" value="1"/>
</dbReference>
<gene>
    <name evidence="5 6" type="primary">kptA</name>
</gene>
<evidence type="ECO:0000256" key="3">
    <source>
        <dbReference type="ARBA" id="ARBA00023027"/>
    </source>
</evidence>